<evidence type="ECO:0008006" key="5">
    <source>
        <dbReference type="Google" id="ProtNLM"/>
    </source>
</evidence>
<reference evidence="3" key="1">
    <citation type="submission" date="2019-11" db="EMBL/GenBank/DDBJ databases">
        <authorList>
            <person name="Liu Y."/>
            <person name="Hou J."/>
            <person name="Li T.-Q."/>
            <person name="Guan C.-H."/>
            <person name="Wu X."/>
            <person name="Wu H.-Z."/>
            <person name="Ling F."/>
            <person name="Zhang R."/>
            <person name="Shi X.-G."/>
            <person name="Ren J.-P."/>
            <person name="Chen E.-F."/>
            <person name="Sun J.-M."/>
        </authorList>
    </citation>
    <scope>NUCLEOTIDE SEQUENCE</scope>
    <source>
        <strain evidence="3">Adult_tree_wgs_1</strain>
        <tissue evidence="3">Leaves</tissue>
    </source>
</reference>
<keyword evidence="2" id="KW-0812">Transmembrane</keyword>
<dbReference type="EMBL" id="WJXA01000012">
    <property type="protein sequence ID" value="KAF7123781.1"/>
    <property type="molecule type" value="Genomic_DNA"/>
</dbReference>
<organism evidence="3 4">
    <name type="scientific">Rhododendron simsii</name>
    <name type="common">Sims's rhododendron</name>
    <dbReference type="NCBI Taxonomy" id="118357"/>
    <lineage>
        <taxon>Eukaryota</taxon>
        <taxon>Viridiplantae</taxon>
        <taxon>Streptophyta</taxon>
        <taxon>Embryophyta</taxon>
        <taxon>Tracheophyta</taxon>
        <taxon>Spermatophyta</taxon>
        <taxon>Magnoliopsida</taxon>
        <taxon>eudicotyledons</taxon>
        <taxon>Gunneridae</taxon>
        <taxon>Pentapetalae</taxon>
        <taxon>asterids</taxon>
        <taxon>Ericales</taxon>
        <taxon>Ericaceae</taxon>
        <taxon>Ericoideae</taxon>
        <taxon>Rhodoreae</taxon>
        <taxon>Rhododendron</taxon>
    </lineage>
</organism>
<sequence length="515" mass="58174">MSQKVFFFVCVNDFFLLLYGVYFTQPCNRDIASTTAWLERLKQIASHDKCSGNMASEVAFLVALTKFMSLDLPKDSMFLSLKDIEGEEHAVTAGKGAAFLAHRSFSHICWTSHKEKVFSEDPDALHQVQWEVLKVLMMLALSVYDMEDFIQMHQEDLNAERLKFTKALLCSYKTANEAILAVAEGEIVEDFHLLYECDVNNILEVTATTATGRHCLYSCHFHIHLHIGKATVVRMAERSWMFEDAGVSEVLTECAITLMKHYPPLKLRKSMESATFPLRSGVFGIFTEELGHGTKEPSIYPASYIYAVARNVTRFSGEEKIDLEHLFSAIMFINLVTDDEMANEIYNILLEKLFSLRSKVLLLSKLCMGIKYEDHIVFPDGEVMVFFLKLFGSFKVIYSFVFHVSLLKKKLGNGVTPQPTLPPVDSDGLVEPEPIAVLDRRLVKLKGRPATQLLIQWSNSFSEVATWEWYQDILNKFPNFQPWGQGLSQGGGKDKHQSKRDTSAMPAGGVAAQGK</sequence>
<protein>
    <recommendedName>
        <fullName evidence="5">Chromo domain-containing protein</fullName>
    </recommendedName>
</protein>
<evidence type="ECO:0000313" key="3">
    <source>
        <dbReference type="EMBL" id="KAF7123781.1"/>
    </source>
</evidence>
<comment type="caution">
    <text evidence="3">The sequence shown here is derived from an EMBL/GenBank/DDBJ whole genome shotgun (WGS) entry which is preliminary data.</text>
</comment>
<keyword evidence="2" id="KW-0472">Membrane</keyword>
<evidence type="ECO:0000256" key="1">
    <source>
        <dbReference type="SAM" id="MobiDB-lite"/>
    </source>
</evidence>
<proteinExistence type="predicted"/>
<keyword evidence="4" id="KW-1185">Reference proteome</keyword>
<accession>A0A834L671</accession>
<feature type="transmembrane region" description="Helical" evidence="2">
    <location>
        <begin position="5"/>
        <end position="23"/>
    </location>
</feature>
<dbReference type="Proteomes" id="UP000626092">
    <property type="component" value="Unassembled WGS sequence"/>
</dbReference>
<evidence type="ECO:0000313" key="4">
    <source>
        <dbReference type="Proteomes" id="UP000626092"/>
    </source>
</evidence>
<gene>
    <name evidence="3" type="ORF">RHSIM_Rhsim12G0170800</name>
</gene>
<name>A0A834L671_RHOSS</name>
<keyword evidence="2" id="KW-1133">Transmembrane helix</keyword>
<feature type="compositionally biased region" description="Basic and acidic residues" evidence="1">
    <location>
        <begin position="492"/>
        <end position="502"/>
    </location>
</feature>
<feature type="region of interest" description="Disordered" evidence="1">
    <location>
        <begin position="485"/>
        <end position="515"/>
    </location>
</feature>
<dbReference type="OrthoDB" id="1632597at2759"/>
<dbReference type="AlphaFoldDB" id="A0A834L671"/>
<evidence type="ECO:0000256" key="2">
    <source>
        <dbReference type="SAM" id="Phobius"/>
    </source>
</evidence>